<sequence>MKRIFIFLCVVVLLVLSGGGYWIYQQKIDPHISKIKNIASILNTPIDAQNIAFSELHPGKNDFNGTVLELFDIGLMKKEKHETFYVEDLEDCSSGCSTVTDYYFSYAGKDIKLSEEDWVSGGTAGRDITYDVSILNKETEKWDTIGGLGSEEGLRVVGYKDYLIISGSYYRYHWARGEAVLPYNLKEMKVVPAKYFMSRVAGNFWAGDLFGERINTFYIKNGKLYLRAPRDQCYFLSDKPTYVCSDNCDLEETFQWNQMPQYMYAGCVARYYPIEATTTPQTQSEIFKDEYAREAAKYDLILRTTNWANLDAGVKPSEDIFLNKEIKALYQGNILSNFQYTASSSLGYNNEGLYKHPAEWLSPLLGRTLNLVLAEDMEGAWEMFREDFEIFSKKYPLINPVDFVRVERDLREMF</sequence>
<name>A0A837I961_9BACT</name>
<dbReference type="EMBL" id="LCHP01000012">
    <property type="protein sequence ID" value="KKT36166.1"/>
    <property type="molecule type" value="Genomic_DNA"/>
</dbReference>
<reference evidence="1 2" key="1">
    <citation type="journal article" date="2015" name="Nature">
        <title>rRNA introns, odd ribosomes, and small enigmatic genomes across a large radiation of phyla.</title>
        <authorList>
            <person name="Brown C.T."/>
            <person name="Hug L.A."/>
            <person name="Thomas B.C."/>
            <person name="Sharon I."/>
            <person name="Castelle C.J."/>
            <person name="Singh A."/>
            <person name="Wilkins M.J."/>
            <person name="Williams K.H."/>
            <person name="Banfield J.F."/>
        </authorList>
    </citation>
    <scope>NUCLEOTIDE SEQUENCE [LARGE SCALE GENOMIC DNA]</scope>
</reference>
<evidence type="ECO:0000313" key="2">
    <source>
        <dbReference type="Proteomes" id="UP000033815"/>
    </source>
</evidence>
<organism evidence="1 2">
    <name type="scientific">Candidatus Nomurabacteria bacterium GW2011_GWB1_44_12</name>
    <dbReference type="NCBI Taxonomy" id="1618748"/>
    <lineage>
        <taxon>Bacteria</taxon>
        <taxon>Candidatus Nomuraibacteriota</taxon>
    </lineage>
</organism>
<dbReference type="Proteomes" id="UP000033815">
    <property type="component" value="Unassembled WGS sequence"/>
</dbReference>
<accession>A0A837I961</accession>
<gene>
    <name evidence="1" type="ORF">UW25_C0012G0003</name>
</gene>
<proteinExistence type="predicted"/>
<dbReference type="AlphaFoldDB" id="A0A837I961"/>
<comment type="caution">
    <text evidence="1">The sequence shown here is derived from an EMBL/GenBank/DDBJ whole genome shotgun (WGS) entry which is preliminary data.</text>
</comment>
<protein>
    <submittedName>
        <fullName evidence="1">Uncharacterized protein</fullName>
    </submittedName>
</protein>
<evidence type="ECO:0000313" key="1">
    <source>
        <dbReference type="EMBL" id="KKT36166.1"/>
    </source>
</evidence>